<dbReference type="GO" id="GO:0003924">
    <property type="term" value="F:GTPase activity"/>
    <property type="evidence" value="ECO:0007669"/>
    <property type="project" value="InterPro"/>
</dbReference>
<evidence type="ECO:0000256" key="1">
    <source>
        <dbReference type="ARBA" id="ARBA00022741"/>
    </source>
</evidence>
<dbReference type="Pfam" id="PF00071">
    <property type="entry name" value="Ras"/>
    <property type="match status" value="1"/>
</dbReference>
<reference evidence="3" key="2">
    <citation type="submission" date="2025-09" db="UniProtKB">
        <authorList>
            <consortium name="Ensembl"/>
        </authorList>
    </citation>
    <scope>IDENTIFICATION</scope>
</reference>
<dbReference type="GeneTree" id="ENSGT00940000157464"/>
<sequence length="126" mass="13798">VPRTAMSETYDFLFTFLVIGNAGTGKSCLLHQFIENKFKDDSNHTIGIINGGGKYVKLQIRDTAGQARFRGAAGALLVCSITSLETSNALPNCESEHCGQPLWKQEGPGCRSRSYVLRSLQICSRK</sequence>
<dbReference type="GO" id="GO:0005525">
    <property type="term" value="F:GTP binding"/>
    <property type="evidence" value="ECO:0007669"/>
    <property type="project" value="UniProtKB-KW"/>
</dbReference>
<evidence type="ECO:0000313" key="4">
    <source>
        <dbReference type="Proteomes" id="UP000233160"/>
    </source>
</evidence>
<dbReference type="PANTHER" id="PTHR47979">
    <property type="entry name" value="DRAB11-RELATED"/>
    <property type="match status" value="1"/>
</dbReference>
<dbReference type="Ensembl" id="ENSPCOT00000041528.1">
    <property type="protein sequence ID" value="ENSPCOP00000030580.1"/>
    <property type="gene ID" value="ENSPCOG00000028014.1"/>
</dbReference>
<dbReference type="InterPro" id="IPR050209">
    <property type="entry name" value="Rab_GTPases_membrane_traffic"/>
</dbReference>
<organism evidence="3 4">
    <name type="scientific">Propithecus coquereli</name>
    <name type="common">Coquerel's sifaka</name>
    <name type="synonym">Propithecus verreauxi coquereli</name>
    <dbReference type="NCBI Taxonomy" id="379532"/>
    <lineage>
        <taxon>Eukaryota</taxon>
        <taxon>Metazoa</taxon>
        <taxon>Chordata</taxon>
        <taxon>Craniata</taxon>
        <taxon>Vertebrata</taxon>
        <taxon>Euteleostomi</taxon>
        <taxon>Mammalia</taxon>
        <taxon>Eutheria</taxon>
        <taxon>Euarchontoglires</taxon>
        <taxon>Primates</taxon>
        <taxon>Strepsirrhini</taxon>
        <taxon>Lemuriformes</taxon>
        <taxon>Indriidae</taxon>
        <taxon>Propithecus</taxon>
    </lineage>
</organism>
<dbReference type="PROSITE" id="PS51419">
    <property type="entry name" value="RAB"/>
    <property type="match status" value="1"/>
</dbReference>
<dbReference type="SUPFAM" id="SSF52540">
    <property type="entry name" value="P-loop containing nucleoside triphosphate hydrolases"/>
    <property type="match status" value="1"/>
</dbReference>
<accession>A0A2K6GWH4</accession>
<dbReference type="InterPro" id="IPR027417">
    <property type="entry name" value="P-loop_NTPase"/>
</dbReference>
<dbReference type="Proteomes" id="UP000233160">
    <property type="component" value="Unassembled WGS sequence"/>
</dbReference>
<dbReference type="Gene3D" id="3.40.50.300">
    <property type="entry name" value="P-loop containing nucleotide triphosphate hydrolases"/>
    <property type="match status" value="1"/>
</dbReference>
<keyword evidence="1" id="KW-0547">Nucleotide-binding</keyword>
<dbReference type="PRINTS" id="PR00449">
    <property type="entry name" value="RASTRNSFRMNG"/>
</dbReference>
<dbReference type="InterPro" id="IPR001806">
    <property type="entry name" value="Small_GTPase"/>
</dbReference>
<proteinExistence type="predicted"/>
<protein>
    <submittedName>
        <fullName evidence="3">Uncharacterized protein</fullName>
    </submittedName>
</protein>
<evidence type="ECO:0000313" key="3">
    <source>
        <dbReference type="Ensembl" id="ENSPCOP00000030580.1"/>
    </source>
</evidence>
<dbReference type="STRING" id="379532.ENSPCOP00000030580"/>
<reference evidence="3" key="1">
    <citation type="submission" date="2025-08" db="UniProtKB">
        <authorList>
            <consortium name="Ensembl"/>
        </authorList>
    </citation>
    <scope>IDENTIFICATION</scope>
</reference>
<dbReference type="SMART" id="SM00175">
    <property type="entry name" value="RAB"/>
    <property type="match status" value="1"/>
</dbReference>
<keyword evidence="4" id="KW-1185">Reference proteome</keyword>
<evidence type="ECO:0000256" key="2">
    <source>
        <dbReference type="ARBA" id="ARBA00023134"/>
    </source>
</evidence>
<name>A0A2K6GWH4_PROCO</name>
<keyword evidence="2" id="KW-0342">GTP-binding</keyword>
<dbReference type="AlphaFoldDB" id="A0A2K6GWH4"/>